<name>A0A1H5U506_NITMU</name>
<accession>A0A1H5U506</accession>
<evidence type="ECO:0000313" key="2">
    <source>
        <dbReference type="Proteomes" id="UP000236751"/>
    </source>
</evidence>
<reference evidence="1 2" key="1">
    <citation type="submission" date="2016-10" db="EMBL/GenBank/DDBJ databases">
        <authorList>
            <person name="de Groot N.N."/>
        </authorList>
    </citation>
    <scope>NUCLEOTIDE SEQUENCE [LARGE SCALE GENOMIC DNA]</scope>
    <source>
        <strain evidence="1 2">Nl13</strain>
    </source>
</reference>
<proteinExistence type="predicted"/>
<dbReference type="Proteomes" id="UP000236751">
    <property type="component" value="Unassembled WGS sequence"/>
</dbReference>
<dbReference type="AlphaFoldDB" id="A0A1H5U506"/>
<protein>
    <submittedName>
        <fullName evidence="1">Uncharacterized protein</fullName>
    </submittedName>
</protein>
<organism evidence="1 2">
    <name type="scientific">Nitrosospira multiformis (strain ATCC 25196 / NCIMB 11849 / C 71)</name>
    <dbReference type="NCBI Taxonomy" id="323848"/>
    <lineage>
        <taxon>Bacteria</taxon>
        <taxon>Pseudomonadati</taxon>
        <taxon>Pseudomonadota</taxon>
        <taxon>Betaproteobacteria</taxon>
        <taxon>Nitrosomonadales</taxon>
        <taxon>Nitrosomonadaceae</taxon>
        <taxon>Nitrosospira</taxon>
    </lineage>
</organism>
<evidence type="ECO:0000313" key="1">
    <source>
        <dbReference type="EMBL" id="SEF70139.1"/>
    </source>
</evidence>
<gene>
    <name evidence="1" type="ORF">SAMN05216403_10678</name>
</gene>
<sequence>MAWPLIQSSILRQACARSTLGKPAVNCAVITLSILLQFRIREWRRRAHGVKPKQEILETLGQKVFRESRVTQNASISPPPPAW</sequence>
<dbReference type="EMBL" id="FNVK01000006">
    <property type="protein sequence ID" value="SEF70139.1"/>
    <property type="molecule type" value="Genomic_DNA"/>
</dbReference>